<evidence type="ECO:0000313" key="2">
    <source>
        <dbReference type="Proteomes" id="UP000216998"/>
    </source>
</evidence>
<dbReference type="InterPro" id="IPR016181">
    <property type="entry name" value="Acyl_CoA_acyltransferase"/>
</dbReference>
<protein>
    <recommendedName>
        <fullName evidence="3">N-acetyltransferase domain-containing protein</fullName>
    </recommendedName>
</protein>
<dbReference type="SUPFAM" id="SSF55729">
    <property type="entry name" value="Acyl-CoA N-acyltransferases (Nat)"/>
    <property type="match status" value="1"/>
</dbReference>
<dbReference type="EMBL" id="NOXU01000024">
    <property type="protein sequence ID" value="OYQ35792.1"/>
    <property type="molecule type" value="Genomic_DNA"/>
</dbReference>
<sequence>MVAPGVRISIEYDVPVTGPDAEIVLGGLMAYNAAALPPAQGRFVMVAGEADTGALRAGLSLTQWGRDAYCFWGAWTIPDIDPGPAIASVLARTEAELARRDADRMIMVVRAHDDTTPYLAAGYGVRQVIGPHIRGGVFTILEKRIGRGEALMPAGFALAVHEPAPKHLAKEIWRITDARRQAVLGAPVKLVSAYVRDIVTNAPRGAALCYAVDSDFMVDMVWLDDSLRGTGTGFSMLATALDEGRRLGCTRAAVETMDCQAPQFYPLHGFRRFGCAEYDVPGLNMNFYDMKL</sequence>
<evidence type="ECO:0008006" key="3">
    <source>
        <dbReference type="Google" id="ProtNLM"/>
    </source>
</evidence>
<proteinExistence type="predicted"/>
<dbReference type="Proteomes" id="UP000216998">
    <property type="component" value="Unassembled WGS sequence"/>
</dbReference>
<keyword evidence="2" id="KW-1185">Reference proteome</keyword>
<dbReference type="AlphaFoldDB" id="A0A255Z2W4"/>
<dbReference type="OrthoDB" id="9787920at2"/>
<gene>
    <name evidence="1" type="ORF">CHU95_05815</name>
</gene>
<organism evidence="1 2">
    <name type="scientific">Niveispirillum lacus</name>
    <dbReference type="NCBI Taxonomy" id="1981099"/>
    <lineage>
        <taxon>Bacteria</taxon>
        <taxon>Pseudomonadati</taxon>
        <taxon>Pseudomonadota</taxon>
        <taxon>Alphaproteobacteria</taxon>
        <taxon>Rhodospirillales</taxon>
        <taxon>Azospirillaceae</taxon>
        <taxon>Niveispirillum</taxon>
    </lineage>
</organism>
<dbReference type="RefSeq" id="WP_094454680.1">
    <property type="nucleotide sequence ID" value="NZ_NOXU01000024.1"/>
</dbReference>
<dbReference type="Gene3D" id="3.40.630.30">
    <property type="match status" value="1"/>
</dbReference>
<accession>A0A255Z2W4</accession>
<name>A0A255Z2W4_9PROT</name>
<comment type="caution">
    <text evidence="1">The sequence shown here is derived from an EMBL/GenBank/DDBJ whole genome shotgun (WGS) entry which is preliminary data.</text>
</comment>
<reference evidence="1 2" key="1">
    <citation type="submission" date="2017-07" db="EMBL/GenBank/DDBJ databases">
        <title>Niveispirillum cyanobacteriorum sp. nov., isolated from cyanobacterial aggregates in a eutrophic lake.</title>
        <authorList>
            <person name="Cai H."/>
        </authorList>
    </citation>
    <scope>NUCLEOTIDE SEQUENCE [LARGE SCALE GENOMIC DNA]</scope>
    <source>
        <strain evidence="2">TH1-14</strain>
    </source>
</reference>
<evidence type="ECO:0000313" key="1">
    <source>
        <dbReference type="EMBL" id="OYQ35792.1"/>
    </source>
</evidence>